<comment type="caution">
    <text evidence="1">The sequence shown here is derived from an EMBL/GenBank/DDBJ whole genome shotgun (WGS) entry which is preliminary data.</text>
</comment>
<dbReference type="AlphaFoldDB" id="A0AAV4DU73"/>
<reference evidence="1 2" key="1">
    <citation type="journal article" date="2021" name="Elife">
        <title>Chloroplast acquisition without the gene transfer in kleptoplastic sea slugs, Plakobranchus ocellatus.</title>
        <authorList>
            <person name="Maeda T."/>
            <person name="Takahashi S."/>
            <person name="Yoshida T."/>
            <person name="Shimamura S."/>
            <person name="Takaki Y."/>
            <person name="Nagai Y."/>
            <person name="Toyoda A."/>
            <person name="Suzuki Y."/>
            <person name="Arimoto A."/>
            <person name="Ishii H."/>
            <person name="Satoh N."/>
            <person name="Nishiyama T."/>
            <person name="Hasebe M."/>
            <person name="Maruyama T."/>
            <person name="Minagawa J."/>
            <person name="Obokata J."/>
            <person name="Shigenobu S."/>
        </authorList>
    </citation>
    <scope>NUCLEOTIDE SEQUENCE [LARGE SCALE GENOMIC DNA]</scope>
</reference>
<keyword evidence="2" id="KW-1185">Reference proteome</keyword>
<accession>A0AAV4DU73</accession>
<evidence type="ECO:0000313" key="2">
    <source>
        <dbReference type="Proteomes" id="UP000735302"/>
    </source>
</evidence>
<proteinExistence type="predicted"/>
<sequence length="78" mass="9217">MKQFRLYWLQSYRTEDITTVMCGVRKKTSIANQWVKKRDKTFPPQRPMMSCVMSSPSTTAPNLWRSWKGACSRKPESR</sequence>
<evidence type="ECO:0000313" key="1">
    <source>
        <dbReference type="EMBL" id="GFO47564.1"/>
    </source>
</evidence>
<organism evidence="1 2">
    <name type="scientific">Plakobranchus ocellatus</name>
    <dbReference type="NCBI Taxonomy" id="259542"/>
    <lineage>
        <taxon>Eukaryota</taxon>
        <taxon>Metazoa</taxon>
        <taxon>Spiralia</taxon>
        <taxon>Lophotrochozoa</taxon>
        <taxon>Mollusca</taxon>
        <taxon>Gastropoda</taxon>
        <taxon>Heterobranchia</taxon>
        <taxon>Euthyneura</taxon>
        <taxon>Panpulmonata</taxon>
        <taxon>Sacoglossa</taxon>
        <taxon>Placobranchoidea</taxon>
        <taxon>Plakobranchidae</taxon>
        <taxon>Plakobranchus</taxon>
    </lineage>
</organism>
<gene>
    <name evidence="1" type="ORF">PoB_007406900</name>
</gene>
<protein>
    <submittedName>
        <fullName evidence="1">Uncharacterized protein</fullName>
    </submittedName>
</protein>
<dbReference type="EMBL" id="BLXT01008339">
    <property type="protein sequence ID" value="GFO47564.1"/>
    <property type="molecule type" value="Genomic_DNA"/>
</dbReference>
<dbReference type="Proteomes" id="UP000735302">
    <property type="component" value="Unassembled WGS sequence"/>
</dbReference>
<name>A0AAV4DU73_9GAST</name>